<reference evidence="3 4" key="1">
    <citation type="submission" date="2024-05" db="EMBL/GenBank/DDBJ databases">
        <title>The mechanism of isolation and screening of efficient mineral weathering bacteria priestia aryabhattai c4-10 with weathered biotite.</title>
        <authorList>
            <person name="Yang S."/>
        </authorList>
    </citation>
    <scope>NUCLEOTIDE SEQUENCE [LARGE SCALE GENOMIC DNA]</scope>
    <source>
        <strain evidence="3 4">C4-10</strain>
    </source>
</reference>
<dbReference type="Proteomes" id="UP001418804">
    <property type="component" value="Unassembled WGS sequence"/>
</dbReference>
<dbReference type="InterPro" id="IPR029044">
    <property type="entry name" value="Nucleotide-diphossugar_trans"/>
</dbReference>
<proteinExistence type="inferred from homology"/>
<evidence type="ECO:0000259" key="2">
    <source>
        <dbReference type="Pfam" id="PF00535"/>
    </source>
</evidence>
<dbReference type="EC" id="2.4.-.-" evidence="3"/>
<feature type="domain" description="Glycosyltransferase 2-like" evidence="2">
    <location>
        <begin position="10"/>
        <end position="138"/>
    </location>
</feature>
<accession>A0ABD5KSJ1</accession>
<dbReference type="Pfam" id="PF00535">
    <property type="entry name" value="Glycos_transf_2"/>
    <property type="match status" value="1"/>
</dbReference>
<comment type="similarity">
    <text evidence="1">Belongs to the glycosyltransferase 2 family.</text>
</comment>
<dbReference type="RefSeq" id="WP_221832786.1">
    <property type="nucleotide sequence ID" value="NZ_JACLCB010000005.1"/>
</dbReference>
<reference evidence="3 4" key="2">
    <citation type="submission" date="2024-05" db="EMBL/GenBank/DDBJ databases">
        <authorList>
            <person name="Zheng X."/>
        </authorList>
    </citation>
    <scope>NUCLEOTIDE SEQUENCE [LARGE SCALE GENOMIC DNA]</scope>
    <source>
        <strain evidence="3 4">C4-10</strain>
    </source>
</reference>
<sequence length="293" mass="34098">MQNIYNDLVSVVIPTYNREKVIKQCLNSILNQTYKNLEVIVVDDASIDDTEHVVRSIKDSRLKYIRLNENSHGTKPRNIGIRAATGEYIAFLDSDDTWLPNKIERQLAFMKKNDYTDVLSFTGVIVSNNFTQKTVLKRDLKEGEHIIDYIINEGWVQCGTFMCSSKIAKKTEFSPTVRKHQDWDFCYRLSKNNARFIYLEEALTVYNMDEGNNQISGNRRFDLSLKWINSIKKDISKKNYYSFLVHNVTTNMILSNNRKKALKIYVRALQNRAVSPWGFAKGILKCMLLKHMN</sequence>
<dbReference type="SUPFAM" id="SSF53448">
    <property type="entry name" value="Nucleotide-diphospho-sugar transferases"/>
    <property type="match status" value="1"/>
</dbReference>
<name>A0ABD5KSJ1_PRIAR</name>
<evidence type="ECO:0000256" key="1">
    <source>
        <dbReference type="ARBA" id="ARBA00006739"/>
    </source>
</evidence>
<dbReference type="PANTHER" id="PTHR22916:SF3">
    <property type="entry name" value="UDP-GLCNAC:BETAGAL BETA-1,3-N-ACETYLGLUCOSAMINYLTRANSFERASE-LIKE PROTEIN 1"/>
    <property type="match status" value="1"/>
</dbReference>
<dbReference type="Gene3D" id="3.90.550.10">
    <property type="entry name" value="Spore Coat Polysaccharide Biosynthesis Protein SpsA, Chain A"/>
    <property type="match status" value="1"/>
</dbReference>
<dbReference type="InterPro" id="IPR001173">
    <property type="entry name" value="Glyco_trans_2-like"/>
</dbReference>
<dbReference type="GO" id="GO:0016758">
    <property type="term" value="F:hexosyltransferase activity"/>
    <property type="evidence" value="ECO:0007669"/>
    <property type="project" value="UniProtKB-ARBA"/>
</dbReference>
<keyword evidence="3" id="KW-0808">Transferase</keyword>
<organism evidence="3 4">
    <name type="scientific">Priestia aryabhattai</name>
    <name type="common">Bacillus aryabhattai</name>
    <dbReference type="NCBI Taxonomy" id="412384"/>
    <lineage>
        <taxon>Bacteria</taxon>
        <taxon>Bacillati</taxon>
        <taxon>Bacillota</taxon>
        <taxon>Bacilli</taxon>
        <taxon>Bacillales</taxon>
        <taxon>Bacillaceae</taxon>
        <taxon>Priestia</taxon>
    </lineage>
</organism>
<dbReference type="CDD" id="cd00761">
    <property type="entry name" value="Glyco_tranf_GTA_type"/>
    <property type="match status" value="1"/>
</dbReference>
<keyword evidence="3" id="KW-0328">Glycosyltransferase</keyword>
<dbReference type="EMBL" id="JBDIVD010000001">
    <property type="protein sequence ID" value="MEN3152307.1"/>
    <property type="molecule type" value="Genomic_DNA"/>
</dbReference>
<evidence type="ECO:0000313" key="4">
    <source>
        <dbReference type="Proteomes" id="UP001418804"/>
    </source>
</evidence>
<protein>
    <submittedName>
        <fullName evidence="3">Glycosyltransferase family 2 protein</fullName>
        <ecNumber evidence="3">2.4.-.-</ecNumber>
    </submittedName>
</protein>
<comment type="caution">
    <text evidence="3">The sequence shown here is derived from an EMBL/GenBank/DDBJ whole genome shotgun (WGS) entry which is preliminary data.</text>
</comment>
<dbReference type="AlphaFoldDB" id="A0ABD5KSJ1"/>
<evidence type="ECO:0000313" key="3">
    <source>
        <dbReference type="EMBL" id="MEN3152307.1"/>
    </source>
</evidence>
<dbReference type="PANTHER" id="PTHR22916">
    <property type="entry name" value="GLYCOSYLTRANSFERASE"/>
    <property type="match status" value="1"/>
</dbReference>
<gene>
    <name evidence="3" type="ORF">ABDD91_05665</name>
</gene>